<evidence type="ECO:0000313" key="6">
    <source>
        <dbReference type="Ensembl" id="ENSCAFP00030033982.1"/>
    </source>
</evidence>
<accession>A0A8C0PEN6</accession>
<sequence>ERHSQLSRPGKFMTHRPLRRKQMFIGCSCIGCIGKATIPKTKIRDKTSQDEEDHTDVIFVFGFRTRFGGSKTTGFGMIYDSLDFARKNEPKHRLARHGWYEKKKTSRKQQKETARTERGEQTRWSSVPGGGAQDAQTNGDGWPAAPRTASARDRKTSRASRV</sequence>
<feature type="region of interest" description="Disordered" evidence="5">
    <location>
        <begin position="91"/>
        <end position="162"/>
    </location>
</feature>
<reference evidence="6" key="2">
    <citation type="submission" date="2019-03" db="EMBL/GenBank/DDBJ databases">
        <authorList>
            <person name="Warren W.C."/>
            <person name="Johnson G.S."/>
        </authorList>
    </citation>
    <scope>NUCLEOTIDE SEQUENCE [LARGE SCALE GENOMIC DNA]</scope>
    <source>
        <strain evidence="6">Basenji</strain>
    </source>
</reference>
<protein>
    <recommendedName>
        <fullName evidence="4">40S ribosomal protein S24</fullName>
    </recommendedName>
</protein>
<organism evidence="6 8">
    <name type="scientific">Canis lupus familiaris</name>
    <name type="common">Dog</name>
    <name type="synonym">Canis familiaris</name>
    <dbReference type="NCBI Taxonomy" id="9615"/>
    <lineage>
        <taxon>Eukaryota</taxon>
        <taxon>Metazoa</taxon>
        <taxon>Chordata</taxon>
        <taxon>Craniata</taxon>
        <taxon>Vertebrata</taxon>
        <taxon>Euteleostomi</taxon>
        <taxon>Mammalia</taxon>
        <taxon>Eutheria</taxon>
        <taxon>Laurasiatheria</taxon>
        <taxon>Carnivora</taxon>
        <taxon>Caniformia</taxon>
        <taxon>Canidae</taxon>
        <taxon>Canis</taxon>
    </lineage>
</organism>
<dbReference type="InterPro" id="IPR012678">
    <property type="entry name" value="Ribosomal_uL23/eL15/eS24_sf"/>
</dbReference>
<dbReference type="Pfam" id="PF01282">
    <property type="entry name" value="Ribosomal_S24e"/>
    <property type="match status" value="1"/>
</dbReference>
<dbReference type="InterPro" id="IPR053709">
    <property type="entry name" value="eRP_eS24_sf"/>
</dbReference>
<keyword evidence="2" id="KW-0689">Ribosomal protein</keyword>
<dbReference type="InterPro" id="IPR018098">
    <property type="entry name" value="Ribosomal_eS24_CS"/>
</dbReference>
<evidence type="ECO:0000313" key="7">
    <source>
        <dbReference type="Ensembl" id="ENSCAFP00040038875.1"/>
    </source>
</evidence>
<dbReference type="Gene3D" id="3.30.70.3370">
    <property type="match status" value="1"/>
</dbReference>
<reference evidence="7" key="1">
    <citation type="submission" date="2018-10" db="EMBL/GenBank/DDBJ databases">
        <title>De novo assembly of a Great Dane genome.</title>
        <authorList>
            <person name="Kidd J.M."/>
            <person name="Pendleton A.L."/>
            <person name="Shen F."/>
            <person name="Emery S."/>
        </authorList>
    </citation>
    <scope>NUCLEOTIDE SEQUENCE [LARGE SCALE GENOMIC DNA]</scope>
    <source>
        <strain evidence="7">Great Dane</strain>
    </source>
</reference>
<dbReference type="Proteomes" id="UP000694542">
    <property type="component" value="Chromosome 26"/>
</dbReference>
<evidence type="ECO:0000256" key="3">
    <source>
        <dbReference type="ARBA" id="ARBA00023274"/>
    </source>
</evidence>
<evidence type="ECO:0000256" key="1">
    <source>
        <dbReference type="ARBA" id="ARBA00009680"/>
    </source>
</evidence>
<evidence type="ECO:0000256" key="4">
    <source>
        <dbReference type="RuleBase" id="RU004383"/>
    </source>
</evidence>
<reference evidence="6" key="3">
    <citation type="submission" date="2025-05" db="UniProtKB">
        <authorList>
            <consortium name="Ensembl"/>
        </authorList>
    </citation>
    <scope>IDENTIFICATION</scope>
</reference>
<dbReference type="InterPro" id="IPR001976">
    <property type="entry name" value="Ribosomal_eS24"/>
</dbReference>
<name>A0A8C0PEN6_CANLF</name>
<dbReference type="Proteomes" id="UP000694429">
    <property type="component" value="Chromosome 26"/>
</dbReference>
<keyword evidence="3" id="KW-0687">Ribonucleoprotein</keyword>
<evidence type="ECO:0000256" key="5">
    <source>
        <dbReference type="SAM" id="MobiDB-lite"/>
    </source>
</evidence>
<dbReference type="Ensembl" id="ENSCAFT00030038960.1">
    <property type="protein sequence ID" value="ENSCAFP00030033982.1"/>
    <property type="gene ID" value="ENSCAFG00030021225.1"/>
</dbReference>
<dbReference type="PANTHER" id="PTHR10496">
    <property type="entry name" value="40S RIBOSOMAL PROTEIN S24"/>
    <property type="match status" value="1"/>
</dbReference>
<dbReference type="GO" id="GO:0003735">
    <property type="term" value="F:structural constituent of ribosome"/>
    <property type="evidence" value="ECO:0007669"/>
    <property type="project" value="InterPro"/>
</dbReference>
<proteinExistence type="inferred from homology"/>
<dbReference type="PROSITE" id="PS00529">
    <property type="entry name" value="RIBOSOMAL_S24E"/>
    <property type="match status" value="1"/>
</dbReference>
<comment type="similarity">
    <text evidence="1 4">Belongs to the eukaryotic ribosomal protein eS24 family.</text>
</comment>
<dbReference type="GO" id="GO:0044391">
    <property type="term" value="C:ribosomal subunit"/>
    <property type="evidence" value="ECO:0007669"/>
    <property type="project" value="UniProtKB-ARBA"/>
</dbReference>
<feature type="compositionally biased region" description="Basic and acidic residues" evidence="5">
    <location>
        <begin position="91"/>
        <end position="121"/>
    </location>
</feature>
<dbReference type="GO" id="GO:0006412">
    <property type="term" value="P:translation"/>
    <property type="evidence" value="ECO:0007669"/>
    <property type="project" value="InterPro"/>
</dbReference>
<evidence type="ECO:0000256" key="2">
    <source>
        <dbReference type="ARBA" id="ARBA00022980"/>
    </source>
</evidence>
<dbReference type="Ensembl" id="ENSCAFT00040044514.1">
    <property type="protein sequence ID" value="ENSCAFP00040038875.1"/>
    <property type="gene ID" value="ENSCAFG00040023914.1"/>
</dbReference>
<dbReference type="SUPFAM" id="SSF54189">
    <property type="entry name" value="Ribosomal proteins S24e, L23 and L15e"/>
    <property type="match status" value="1"/>
</dbReference>
<evidence type="ECO:0000313" key="8">
    <source>
        <dbReference type="Proteomes" id="UP000694429"/>
    </source>
</evidence>
<dbReference type="AlphaFoldDB" id="A0A8C0PEN6"/>